<reference evidence="1 2" key="1">
    <citation type="submission" date="2020-08" db="EMBL/GenBank/DDBJ databases">
        <title>Sequencing the genomes of 1000 actinobacteria strains.</title>
        <authorList>
            <person name="Klenk H.-P."/>
        </authorList>
    </citation>
    <scope>NUCLEOTIDE SEQUENCE [LARGE SCALE GENOMIC DNA]</scope>
    <source>
        <strain evidence="1 2">DSM 45913</strain>
    </source>
</reference>
<evidence type="ECO:0000313" key="2">
    <source>
        <dbReference type="Proteomes" id="UP000583800"/>
    </source>
</evidence>
<accession>A0A7X0BZJ4</accession>
<comment type="caution">
    <text evidence="1">The sequence shown here is derived from an EMBL/GenBank/DDBJ whole genome shotgun (WGS) entry which is preliminary data.</text>
</comment>
<dbReference type="Proteomes" id="UP000583800">
    <property type="component" value="Unassembled WGS sequence"/>
</dbReference>
<gene>
    <name evidence="1" type="ORF">FHU36_000383</name>
</gene>
<organism evidence="1 2">
    <name type="scientific">Nonomuraea muscovyensis</name>
    <dbReference type="NCBI Taxonomy" id="1124761"/>
    <lineage>
        <taxon>Bacteria</taxon>
        <taxon>Bacillati</taxon>
        <taxon>Actinomycetota</taxon>
        <taxon>Actinomycetes</taxon>
        <taxon>Streptosporangiales</taxon>
        <taxon>Streptosporangiaceae</taxon>
        <taxon>Nonomuraea</taxon>
    </lineage>
</organism>
<evidence type="ECO:0000313" key="1">
    <source>
        <dbReference type="EMBL" id="MBB6343874.1"/>
    </source>
</evidence>
<dbReference type="EMBL" id="JACHJB010000001">
    <property type="protein sequence ID" value="MBB6343874.1"/>
    <property type="molecule type" value="Genomic_DNA"/>
</dbReference>
<sequence>MGARSEPDERVSSTGAAALPGMLGMGVAFNGLTGTVGTLAVEREDGTLPRAKALP</sequence>
<dbReference type="RefSeq" id="WP_185082079.1">
    <property type="nucleotide sequence ID" value="NZ_JACHJB010000001.1"/>
</dbReference>
<protein>
    <submittedName>
        <fullName evidence="1">Uncharacterized protein</fullName>
    </submittedName>
</protein>
<name>A0A7X0BZJ4_9ACTN</name>
<keyword evidence="2" id="KW-1185">Reference proteome</keyword>
<dbReference type="AlphaFoldDB" id="A0A7X0BZJ4"/>
<proteinExistence type="predicted"/>